<dbReference type="GO" id="GO:0000139">
    <property type="term" value="C:Golgi membrane"/>
    <property type="evidence" value="ECO:0007669"/>
    <property type="project" value="InterPro"/>
</dbReference>
<accession>R7TWQ4</accession>
<dbReference type="HOGENOM" id="CLU_049086_0_0_1"/>
<evidence type="ECO:0008006" key="5">
    <source>
        <dbReference type="Google" id="ProtNLM"/>
    </source>
</evidence>
<evidence type="ECO:0000313" key="3">
    <source>
        <dbReference type="EnsemblMetazoa" id="CapteP173301"/>
    </source>
</evidence>
<dbReference type="PANTHER" id="PTHR31410:SF1">
    <property type="entry name" value="POST-GPI ATTACHMENT TO PROTEINS FACTOR 4"/>
    <property type="match status" value="1"/>
</dbReference>
<dbReference type="EnsemblMetazoa" id="CapteT173301">
    <property type="protein sequence ID" value="CapteP173301"/>
    <property type="gene ID" value="CapteG173301"/>
</dbReference>
<keyword evidence="1" id="KW-1133">Transmembrane helix</keyword>
<reference evidence="4" key="1">
    <citation type="submission" date="2012-12" db="EMBL/GenBank/DDBJ databases">
        <authorList>
            <person name="Hellsten U."/>
            <person name="Grimwood J."/>
            <person name="Chapman J.A."/>
            <person name="Shapiro H."/>
            <person name="Aerts A."/>
            <person name="Otillar R.P."/>
            <person name="Terry A.Y."/>
            <person name="Boore J.L."/>
            <person name="Simakov O."/>
            <person name="Marletaz F."/>
            <person name="Cho S.-J."/>
            <person name="Edsinger-Gonzales E."/>
            <person name="Havlak P."/>
            <person name="Kuo D.-H."/>
            <person name="Larsson T."/>
            <person name="Lv J."/>
            <person name="Arendt D."/>
            <person name="Savage R."/>
            <person name="Osoegawa K."/>
            <person name="de Jong P."/>
            <person name="Lindberg D.R."/>
            <person name="Seaver E.C."/>
            <person name="Weisblat D.A."/>
            <person name="Putnam N.H."/>
            <person name="Grigoriev I.V."/>
            <person name="Rokhsar D.S."/>
        </authorList>
    </citation>
    <scope>NUCLEOTIDE SEQUENCE</scope>
    <source>
        <strain evidence="4">I ESC-2004</strain>
    </source>
</reference>
<reference evidence="2 4" key="2">
    <citation type="journal article" date="2013" name="Nature">
        <title>Insights into bilaterian evolution from three spiralian genomes.</title>
        <authorList>
            <person name="Simakov O."/>
            <person name="Marletaz F."/>
            <person name="Cho S.J."/>
            <person name="Edsinger-Gonzales E."/>
            <person name="Havlak P."/>
            <person name="Hellsten U."/>
            <person name="Kuo D.H."/>
            <person name="Larsson T."/>
            <person name="Lv J."/>
            <person name="Arendt D."/>
            <person name="Savage R."/>
            <person name="Osoegawa K."/>
            <person name="de Jong P."/>
            <person name="Grimwood J."/>
            <person name="Chapman J.A."/>
            <person name="Shapiro H."/>
            <person name="Aerts A."/>
            <person name="Otillar R.P."/>
            <person name="Terry A.Y."/>
            <person name="Boore J.L."/>
            <person name="Grigoriev I.V."/>
            <person name="Lindberg D.R."/>
            <person name="Seaver E.C."/>
            <person name="Weisblat D.A."/>
            <person name="Putnam N.H."/>
            <person name="Rokhsar D.S."/>
        </authorList>
    </citation>
    <scope>NUCLEOTIDE SEQUENCE</scope>
    <source>
        <strain evidence="2 4">I ESC-2004</strain>
    </source>
</reference>
<dbReference type="EMBL" id="AMQN01010629">
    <property type="status" value="NOT_ANNOTATED_CDS"/>
    <property type="molecule type" value="Genomic_DNA"/>
</dbReference>
<proteinExistence type="predicted"/>
<gene>
    <name evidence="2" type="ORF">CAPTEDRAFT_173301</name>
</gene>
<dbReference type="OrthoDB" id="2016523at2759"/>
<dbReference type="CDD" id="cd22190">
    <property type="entry name" value="PGAP4"/>
    <property type="match status" value="1"/>
</dbReference>
<dbReference type="InterPro" id="IPR029675">
    <property type="entry name" value="PGAP4"/>
</dbReference>
<protein>
    <recommendedName>
        <fullName evidence="5">Transmembrane protein 246</fullName>
    </recommendedName>
</protein>
<evidence type="ECO:0000256" key="1">
    <source>
        <dbReference type="SAM" id="Phobius"/>
    </source>
</evidence>
<organism evidence="2">
    <name type="scientific">Capitella teleta</name>
    <name type="common">Polychaete worm</name>
    <dbReference type="NCBI Taxonomy" id="283909"/>
    <lineage>
        <taxon>Eukaryota</taxon>
        <taxon>Metazoa</taxon>
        <taxon>Spiralia</taxon>
        <taxon>Lophotrochozoa</taxon>
        <taxon>Annelida</taxon>
        <taxon>Polychaeta</taxon>
        <taxon>Sedentaria</taxon>
        <taxon>Scolecida</taxon>
        <taxon>Capitellidae</taxon>
        <taxon>Capitella</taxon>
    </lineage>
</organism>
<dbReference type="Proteomes" id="UP000014760">
    <property type="component" value="Unassembled WGS sequence"/>
</dbReference>
<sequence length="401" mass="46343">MFLLLQIRRWKWRFLSLFCSNLWTFYISLYVVTFLIGLPILCNDWAYSSYLAKHYWTLPHLSLKAINENEERSASARSYFTSVENKSAYKSHAQGDVDLAIAVITIRRSNGPKPLYYLSQVMAALHRASEKEQRLFQNKRMFICNVYAGPGSHIEAEALSEFFEVRSRFPNGSISATIMDRFAKEKEDYMYCMQQALTSNPKHVMMIEDDAAPHPHLFPVLNQLLLNPKLQSNPYAFVKLYYPERWQGFSYDVHRLIELLGVSLIGGSISVFVTQLLFARNYSERNAFFLGALYLMMLTYTIGRPYLLELRRVSPSMYTLNAAADCCSPSILYPREITSALLHFLNGTTCKPDFAIDLALDAFVHDRDLLRFSLEPNLFKHIGFMSTIKGMSHHPEEFLYL</sequence>
<dbReference type="GO" id="GO:0006506">
    <property type="term" value="P:GPI anchor biosynthetic process"/>
    <property type="evidence" value="ECO:0007669"/>
    <property type="project" value="InterPro"/>
</dbReference>
<feature type="transmembrane region" description="Helical" evidence="1">
    <location>
        <begin position="259"/>
        <end position="279"/>
    </location>
</feature>
<dbReference type="GO" id="GO:0016757">
    <property type="term" value="F:glycosyltransferase activity"/>
    <property type="evidence" value="ECO:0007669"/>
    <property type="project" value="InterPro"/>
</dbReference>
<dbReference type="PANTHER" id="PTHR31410">
    <property type="entry name" value="TRANSMEMBRANE PROTEIN 246"/>
    <property type="match status" value="1"/>
</dbReference>
<keyword evidence="4" id="KW-1185">Reference proteome</keyword>
<dbReference type="AlphaFoldDB" id="R7TWQ4"/>
<dbReference type="OMA" id="CNELPYS"/>
<evidence type="ECO:0000313" key="2">
    <source>
        <dbReference type="EMBL" id="ELT98042.1"/>
    </source>
</evidence>
<feature type="transmembrane region" description="Helical" evidence="1">
    <location>
        <begin position="12"/>
        <end position="41"/>
    </location>
</feature>
<name>R7TWQ4_CAPTE</name>
<feature type="transmembrane region" description="Helical" evidence="1">
    <location>
        <begin position="286"/>
        <end position="307"/>
    </location>
</feature>
<keyword evidence="1" id="KW-0472">Membrane</keyword>
<dbReference type="EMBL" id="KB308278">
    <property type="protein sequence ID" value="ELT98042.1"/>
    <property type="molecule type" value="Genomic_DNA"/>
</dbReference>
<reference evidence="3" key="3">
    <citation type="submission" date="2015-06" db="UniProtKB">
        <authorList>
            <consortium name="EnsemblMetazoa"/>
        </authorList>
    </citation>
    <scope>IDENTIFICATION</scope>
</reference>
<evidence type="ECO:0000313" key="4">
    <source>
        <dbReference type="Proteomes" id="UP000014760"/>
    </source>
</evidence>
<keyword evidence="1" id="KW-0812">Transmembrane</keyword>